<name>A0A9J6FR75_HAELO</name>
<dbReference type="SMART" id="SM00248">
    <property type="entry name" value="ANK"/>
    <property type="match status" value="2"/>
</dbReference>
<feature type="compositionally biased region" description="Low complexity" evidence="2">
    <location>
        <begin position="73"/>
        <end position="92"/>
    </location>
</feature>
<gene>
    <name evidence="4" type="ORF">HPB48_015939</name>
</gene>
<feature type="region of interest" description="Disordered" evidence="2">
    <location>
        <begin position="255"/>
        <end position="296"/>
    </location>
</feature>
<evidence type="ECO:0000256" key="1">
    <source>
        <dbReference type="PROSITE-ProRule" id="PRU00023"/>
    </source>
</evidence>
<dbReference type="Pfam" id="PF00041">
    <property type="entry name" value="fn3"/>
    <property type="match status" value="1"/>
</dbReference>
<feature type="domain" description="Fibronectin type-III" evidence="3">
    <location>
        <begin position="503"/>
        <end position="601"/>
    </location>
</feature>
<feature type="region of interest" description="Disordered" evidence="2">
    <location>
        <begin position="133"/>
        <end position="172"/>
    </location>
</feature>
<dbReference type="EMBL" id="JABSTR010000003">
    <property type="protein sequence ID" value="KAH9365259.1"/>
    <property type="molecule type" value="Genomic_DNA"/>
</dbReference>
<dbReference type="OrthoDB" id="2428204at2759"/>
<dbReference type="VEuPathDB" id="VectorBase:HLOH_047477"/>
<dbReference type="SUPFAM" id="SSF49265">
    <property type="entry name" value="Fibronectin type III"/>
    <property type="match status" value="1"/>
</dbReference>
<keyword evidence="5" id="KW-1185">Reference proteome</keyword>
<accession>A0A9J6FR75</accession>
<dbReference type="PANTHER" id="PTHR21437">
    <property type="entry name" value="WIDE AWAKE"/>
    <property type="match status" value="1"/>
</dbReference>
<protein>
    <recommendedName>
        <fullName evidence="3">Fibronectin type-III domain-containing protein</fullName>
    </recommendedName>
</protein>
<dbReference type="GO" id="GO:0005819">
    <property type="term" value="C:spindle"/>
    <property type="evidence" value="ECO:0007669"/>
    <property type="project" value="TreeGrafter"/>
</dbReference>
<feature type="compositionally biased region" description="Gly residues" evidence="2">
    <location>
        <begin position="1"/>
        <end position="12"/>
    </location>
</feature>
<dbReference type="Proteomes" id="UP000821853">
    <property type="component" value="Unassembled WGS sequence"/>
</dbReference>
<feature type="region of interest" description="Disordered" evidence="2">
    <location>
        <begin position="1"/>
        <end position="94"/>
    </location>
</feature>
<dbReference type="AlphaFoldDB" id="A0A9J6FR75"/>
<dbReference type="InterPro" id="IPR036116">
    <property type="entry name" value="FN3_sf"/>
</dbReference>
<feature type="compositionally biased region" description="Low complexity" evidence="2">
    <location>
        <begin position="27"/>
        <end position="39"/>
    </location>
</feature>
<dbReference type="GO" id="GO:0000132">
    <property type="term" value="P:establishment of mitotic spindle orientation"/>
    <property type="evidence" value="ECO:0007669"/>
    <property type="project" value="TreeGrafter"/>
</dbReference>
<dbReference type="SMART" id="SM00060">
    <property type="entry name" value="FN3"/>
    <property type="match status" value="1"/>
</dbReference>
<dbReference type="GO" id="GO:0061172">
    <property type="term" value="P:regulation of establishment of bipolar cell polarity"/>
    <property type="evidence" value="ECO:0007669"/>
    <property type="project" value="TreeGrafter"/>
</dbReference>
<dbReference type="PANTHER" id="PTHR21437:SF1">
    <property type="entry name" value="WIDE AWAKE"/>
    <property type="match status" value="1"/>
</dbReference>
<evidence type="ECO:0000259" key="3">
    <source>
        <dbReference type="PROSITE" id="PS50853"/>
    </source>
</evidence>
<dbReference type="CDD" id="cd00063">
    <property type="entry name" value="FN3"/>
    <property type="match status" value="1"/>
</dbReference>
<feature type="compositionally biased region" description="Polar residues" evidence="2">
    <location>
        <begin position="149"/>
        <end position="158"/>
    </location>
</feature>
<dbReference type="PROSITE" id="PS50297">
    <property type="entry name" value="ANK_REP_REGION"/>
    <property type="match status" value="1"/>
</dbReference>
<dbReference type="InterPro" id="IPR013783">
    <property type="entry name" value="Ig-like_fold"/>
</dbReference>
<comment type="caution">
    <text evidence="4">The sequence shown here is derived from an EMBL/GenBank/DDBJ whole genome shotgun (WGS) entry which is preliminary data.</text>
</comment>
<keyword evidence="1" id="KW-0040">ANK repeat</keyword>
<evidence type="ECO:0000313" key="4">
    <source>
        <dbReference type="EMBL" id="KAH9365259.1"/>
    </source>
</evidence>
<evidence type="ECO:0000313" key="5">
    <source>
        <dbReference type="Proteomes" id="UP000821853"/>
    </source>
</evidence>
<dbReference type="InterPro" id="IPR003961">
    <property type="entry name" value="FN3_dom"/>
</dbReference>
<reference evidence="4 5" key="1">
    <citation type="journal article" date="2020" name="Cell">
        <title>Large-Scale Comparative Analyses of Tick Genomes Elucidate Their Genetic Diversity and Vector Capacities.</title>
        <authorList>
            <consortium name="Tick Genome and Microbiome Consortium (TIGMIC)"/>
            <person name="Jia N."/>
            <person name="Wang J."/>
            <person name="Shi W."/>
            <person name="Du L."/>
            <person name="Sun Y."/>
            <person name="Zhan W."/>
            <person name="Jiang J.F."/>
            <person name="Wang Q."/>
            <person name="Zhang B."/>
            <person name="Ji P."/>
            <person name="Bell-Sakyi L."/>
            <person name="Cui X.M."/>
            <person name="Yuan T.T."/>
            <person name="Jiang B.G."/>
            <person name="Yang W.F."/>
            <person name="Lam T.T."/>
            <person name="Chang Q.C."/>
            <person name="Ding S.J."/>
            <person name="Wang X.J."/>
            <person name="Zhu J.G."/>
            <person name="Ruan X.D."/>
            <person name="Zhao L."/>
            <person name="Wei J.T."/>
            <person name="Ye R.Z."/>
            <person name="Que T.C."/>
            <person name="Du C.H."/>
            <person name="Zhou Y.H."/>
            <person name="Cheng J.X."/>
            <person name="Dai P.F."/>
            <person name="Guo W.B."/>
            <person name="Han X.H."/>
            <person name="Huang E.J."/>
            <person name="Li L.F."/>
            <person name="Wei W."/>
            <person name="Gao Y.C."/>
            <person name="Liu J.Z."/>
            <person name="Shao H.Z."/>
            <person name="Wang X."/>
            <person name="Wang C.C."/>
            <person name="Yang T.C."/>
            <person name="Huo Q.B."/>
            <person name="Li W."/>
            <person name="Chen H.Y."/>
            <person name="Chen S.E."/>
            <person name="Zhou L.G."/>
            <person name="Ni X.B."/>
            <person name="Tian J.H."/>
            <person name="Sheng Y."/>
            <person name="Liu T."/>
            <person name="Pan Y.S."/>
            <person name="Xia L.Y."/>
            <person name="Li J."/>
            <person name="Zhao F."/>
            <person name="Cao W.C."/>
        </authorList>
    </citation>
    <scope>NUCLEOTIDE SEQUENCE [LARGE SCALE GENOMIC DNA]</scope>
    <source>
        <strain evidence="4">HaeL-2018</strain>
    </source>
</reference>
<sequence>MPASGGGRGRGPGVAQPVAPSQPLVAGSGASQGSSRGDGTSAKKQDAGGGVGGGLAKLARLLMQKEKVPGERSPSASSTLLSPPGPASSTSSVFDPVTGFPGVASTPLRRSASIDSLLDATAAAVAAASHQQGSCGGLLGTTDGADETPFQTTPTSGHSPRPGALPNSPSVPSRLAKGVPALFAAVEHHHIERARSILESSDVDVNSPLALYETVALFCLAFREKEIRCKKREGGGEQKAKQRIFWPAASTRGAALPTSEVRERTAVTPPPTPVPGPGRRAKEQTRSNGFPGSQPPPLFSCPVAFVRRERRLSNAGLGRWPPLLPAREPERLHVRADDRPRSSKIVCYESARSFEAPASRRSLAHRLIRRLLCTSAKLSSALRQSSSCNVFCTVNTDGFTALDVAVLTGESSLARLLQSRGASESPRFPTPEARASQLAALLREAHRCVDDLTGCVASASANQGSLSNALLKEKERQLSLWKRRLELISEMKAGFDELRPPDPPSQVTLDVVGTRSLRVRFSEPLSALQARIFVTKYRVEWCDREDFALGVGSRELSDVQCLEFVIRDLEKGRPYFVRVAAGNAKGFSDYQTSWPPSARPSSWRDVEDCSPRWTGRIDRLDSLFLQVMESRPLHGCTELQRSNTGSGVGPATALGGSGELCEVTPMQQRRQMRKSIRQLFAAAPKFQRTLKRGVYLACLFYNEDRILVTTEETLPILEVDDSYPASFHTDFHWLMKARRCPPLPRHFHDPLL</sequence>
<dbReference type="PROSITE" id="PS50088">
    <property type="entry name" value="ANK_REPEAT"/>
    <property type="match status" value="1"/>
</dbReference>
<dbReference type="InterPro" id="IPR002110">
    <property type="entry name" value="Ankyrin_rpt"/>
</dbReference>
<dbReference type="PROSITE" id="PS50853">
    <property type="entry name" value="FN3"/>
    <property type="match status" value="1"/>
</dbReference>
<dbReference type="Gene3D" id="2.60.40.10">
    <property type="entry name" value="Immunoglobulins"/>
    <property type="match status" value="1"/>
</dbReference>
<proteinExistence type="predicted"/>
<organism evidence="4 5">
    <name type="scientific">Haemaphysalis longicornis</name>
    <name type="common">Bush tick</name>
    <dbReference type="NCBI Taxonomy" id="44386"/>
    <lineage>
        <taxon>Eukaryota</taxon>
        <taxon>Metazoa</taxon>
        <taxon>Ecdysozoa</taxon>
        <taxon>Arthropoda</taxon>
        <taxon>Chelicerata</taxon>
        <taxon>Arachnida</taxon>
        <taxon>Acari</taxon>
        <taxon>Parasitiformes</taxon>
        <taxon>Ixodida</taxon>
        <taxon>Ixodoidea</taxon>
        <taxon>Ixodidae</taxon>
        <taxon>Haemaphysalinae</taxon>
        <taxon>Haemaphysalis</taxon>
    </lineage>
</organism>
<feature type="repeat" description="ANK" evidence="1">
    <location>
        <begin position="397"/>
        <end position="423"/>
    </location>
</feature>
<dbReference type="InterPro" id="IPR039269">
    <property type="entry name" value="ANKFN1"/>
</dbReference>
<evidence type="ECO:0000256" key="2">
    <source>
        <dbReference type="SAM" id="MobiDB-lite"/>
    </source>
</evidence>